<dbReference type="PIRSF" id="PIRSF026649">
    <property type="entry name" value="MsbB"/>
    <property type="match status" value="1"/>
</dbReference>
<evidence type="ECO:0000256" key="2">
    <source>
        <dbReference type="ARBA" id="ARBA00022475"/>
    </source>
</evidence>
<feature type="transmembrane region" description="Helical" evidence="7">
    <location>
        <begin position="24"/>
        <end position="41"/>
    </location>
</feature>
<keyword evidence="7" id="KW-0812">Transmembrane</keyword>
<keyword evidence="4" id="KW-0808">Transferase</keyword>
<evidence type="ECO:0000256" key="5">
    <source>
        <dbReference type="ARBA" id="ARBA00023136"/>
    </source>
</evidence>
<dbReference type="Proteomes" id="UP000625780">
    <property type="component" value="Unassembled WGS sequence"/>
</dbReference>
<sequence>MQLLVFLLAYPVLRLISILPGPLFYGFSDLAFVLVFYLARYRRKVVRENLSLALPNASQKERDRIEKAFYRHLCDLFLEMVKTMDLSKEEVEKRFRVRNIEVLRELEKERSVLLLCTHYANWEWNTSINNYISSKGFAIYQKIGNKYFDRLIRKIRAKWNTEPLEQKDTVKRIIQNEKEGIRGVYGIVNDQSPMMSKAQYWSEFMGIKVPVFIGAEGLARRLDMAVVFLKVYKVKRGYYEVEIIPITGNGGETEEYVITEDFLRLAEAQIRERPEHYLWTHRRWKHRGKEPNG</sequence>
<organism evidence="8 9">
    <name type="scientific">Muriicola marianensis</name>
    <dbReference type="NCBI Taxonomy" id="1324801"/>
    <lineage>
        <taxon>Bacteria</taxon>
        <taxon>Pseudomonadati</taxon>
        <taxon>Bacteroidota</taxon>
        <taxon>Flavobacteriia</taxon>
        <taxon>Flavobacteriales</taxon>
        <taxon>Flavobacteriaceae</taxon>
        <taxon>Muriicola</taxon>
    </lineage>
</organism>
<protein>
    <submittedName>
        <fullName evidence="8">Lipid A biosynthesis protein</fullName>
    </submittedName>
</protein>
<name>A0ABQ1QPK5_9FLAO</name>
<evidence type="ECO:0000256" key="1">
    <source>
        <dbReference type="ARBA" id="ARBA00004533"/>
    </source>
</evidence>
<keyword evidence="2" id="KW-1003">Cell membrane</keyword>
<evidence type="ECO:0000256" key="6">
    <source>
        <dbReference type="ARBA" id="ARBA00023315"/>
    </source>
</evidence>
<comment type="subcellular location">
    <subcellularLocation>
        <location evidence="1">Cell inner membrane</location>
    </subcellularLocation>
</comment>
<evidence type="ECO:0000313" key="8">
    <source>
        <dbReference type="EMBL" id="GGD39538.1"/>
    </source>
</evidence>
<dbReference type="Pfam" id="PF03279">
    <property type="entry name" value="Lip_A_acyltrans"/>
    <property type="match status" value="1"/>
</dbReference>
<keyword evidence="6" id="KW-0012">Acyltransferase</keyword>
<dbReference type="InterPro" id="IPR004960">
    <property type="entry name" value="LipA_acyltrans"/>
</dbReference>
<accession>A0ABQ1QPK5</accession>
<keyword evidence="3" id="KW-0997">Cell inner membrane</keyword>
<evidence type="ECO:0000256" key="7">
    <source>
        <dbReference type="SAM" id="Phobius"/>
    </source>
</evidence>
<gene>
    <name evidence="8" type="ORF">GCM10011361_03300</name>
</gene>
<proteinExistence type="predicted"/>
<keyword evidence="5 7" id="KW-0472">Membrane</keyword>
<dbReference type="RefSeq" id="WP_188368970.1">
    <property type="nucleotide sequence ID" value="NZ_BMFH01000001.1"/>
</dbReference>
<dbReference type="CDD" id="cd07984">
    <property type="entry name" value="LPLAT_LABLAT-like"/>
    <property type="match status" value="1"/>
</dbReference>
<keyword evidence="9" id="KW-1185">Reference proteome</keyword>
<keyword evidence="7" id="KW-1133">Transmembrane helix</keyword>
<evidence type="ECO:0000313" key="9">
    <source>
        <dbReference type="Proteomes" id="UP000625780"/>
    </source>
</evidence>
<dbReference type="PANTHER" id="PTHR30606">
    <property type="entry name" value="LIPID A BIOSYNTHESIS LAUROYL ACYLTRANSFERASE"/>
    <property type="match status" value="1"/>
</dbReference>
<evidence type="ECO:0000256" key="4">
    <source>
        <dbReference type="ARBA" id="ARBA00022679"/>
    </source>
</evidence>
<dbReference type="EMBL" id="BMFH01000001">
    <property type="protein sequence ID" value="GGD39538.1"/>
    <property type="molecule type" value="Genomic_DNA"/>
</dbReference>
<reference evidence="9" key="1">
    <citation type="journal article" date="2019" name="Int. J. Syst. Evol. Microbiol.">
        <title>The Global Catalogue of Microorganisms (GCM) 10K type strain sequencing project: providing services to taxonomists for standard genome sequencing and annotation.</title>
        <authorList>
            <consortium name="The Broad Institute Genomics Platform"/>
            <consortium name="The Broad Institute Genome Sequencing Center for Infectious Disease"/>
            <person name="Wu L."/>
            <person name="Ma J."/>
        </authorList>
    </citation>
    <scope>NUCLEOTIDE SEQUENCE [LARGE SCALE GENOMIC DNA]</scope>
    <source>
        <strain evidence="9">CGMCC 1.12606</strain>
    </source>
</reference>
<dbReference type="PANTHER" id="PTHR30606:SF10">
    <property type="entry name" value="PHOSPHATIDYLINOSITOL MANNOSIDE ACYLTRANSFERASE"/>
    <property type="match status" value="1"/>
</dbReference>
<evidence type="ECO:0000256" key="3">
    <source>
        <dbReference type="ARBA" id="ARBA00022519"/>
    </source>
</evidence>
<comment type="caution">
    <text evidence="8">The sequence shown here is derived from an EMBL/GenBank/DDBJ whole genome shotgun (WGS) entry which is preliminary data.</text>
</comment>